<dbReference type="InterPro" id="IPR013786">
    <property type="entry name" value="AcylCoA_DH/ox_N"/>
</dbReference>
<dbReference type="Pfam" id="PF00441">
    <property type="entry name" value="Acyl-CoA_dh_1"/>
    <property type="match status" value="1"/>
</dbReference>
<reference evidence="9" key="1">
    <citation type="submission" date="2018-05" db="EMBL/GenBank/DDBJ databases">
        <authorList>
            <person name="Deangelis K."/>
            <person name="Huntemann M."/>
            <person name="Clum A."/>
            <person name="Pillay M."/>
            <person name="Palaniappan K."/>
            <person name="Varghese N."/>
            <person name="Mikhailova N."/>
            <person name="Stamatis D."/>
            <person name="Reddy T."/>
            <person name="Daum C."/>
            <person name="Shapiro N."/>
            <person name="Ivanova N."/>
            <person name="Kyrpides N."/>
            <person name="Woyke T."/>
        </authorList>
    </citation>
    <scope>NUCLEOTIDE SEQUENCE [LARGE SCALE GENOMIC DNA]</scope>
    <source>
        <strain evidence="9">GAS496</strain>
    </source>
</reference>
<evidence type="ECO:0000256" key="2">
    <source>
        <dbReference type="ARBA" id="ARBA00009347"/>
    </source>
</evidence>
<protein>
    <submittedName>
        <fullName evidence="8">Alkylation response protein AidB-like acyl-CoA dehydrogenase</fullName>
    </submittedName>
</protein>
<keyword evidence="4" id="KW-0274">FAD</keyword>
<dbReference type="InterPro" id="IPR036250">
    <property type="entry name" value="AcylCo_DH-like_C"/>
</dbReference>
<dbReference type="SUPFAM" id="SSF47203">
    <property type="entry name" value="Acyl-CoA dehydrogenase C-terminal domain-like"/>
    <property type="match status" value="1"/>
</dbReference>
<feature type="domain" description="Acyl-CoA dehydrogenase/oxidase C-terminal" evidence="6">
    <location>
        <begin position="198"/>
        <end position="330"/>
    </location>
</feature>
<dbReference type="Proteomes" id="UP000247781">
    <property type="component" value="Unassembled WGS sequence"/>
</dbReference>
<proteinExistence type="inferred from homology"/>
<evidence type="ECO:0000256" key="5">
    <source>
        <dbReference type="ARBA" id="ARBA00023002"/>
    </source>
</evidence>
<keyword evidence="9" id="KW-1185">Reference proteome</keyword>
<gene>
    <name evidence="8" type="ORF">C8E89_12720</name>
</gene>
<evidence type="ECO:0000256" key="1">
    <source>
        <dbReference type="ARBA" id="ARBA00001974"/>
    </source>
</evidence>
<evidence type="ECO:0000259" key="7">
    <source>
        <dbReference type="Pfam" id="PF02771"/>
    </source>
</evidence>
<evidence type="ECO:0000259" key="6">
    <source>
        <dbReference type="Pfam" id="PF00441"/>
    </source>
</evidence>
<dbReference type="GO" id="GO:0003995">
    <property type="term" value="F:acyl-CoA dehydrogenase activity"/>
    <property type="evidence" value="ECO:0007669"/>
    <property type="project" value="TreeGrafter"/>
</dbReference>
<comment type="caution">
    <text evidence="8">The sequence shown here is derived from an EMBL/GenBank/DDBJ whole genome shotgun (WGS) entry which is preliminary data.</text>
</comment>
<evidence type="ECO:0000313" key="9">
    <source>
        <dbReference type="Proteomes" id="UP000247781"/>
    </source>
</evidence>
<dbReference type="Gene3D" id="1.10.540.10">
    <property type="entry name" value="Acyl-CoA dehydrogenase/oxidase, N-terminal domain"/>
    <property type="match status" value="1"/>
</dbReference>
<dbReference type="OrthoDB" id="7328575at2"/>
<dbReference type="GO" id="GO:0050660">
    <property type="term" value="F:flavin adenine dinucleotide binding"/>
    <property type="evidence" value="ECO:0007669"/>
    <property type="project" value="InterPro"/>
</dbReference>
<comment type="cofactor">
    <cofactor evidence="1">
        <name>FAD</name>
        <dbReference type="ChEBI" id="CHEBI:57692"/>
    </cofactor>
</comment>
<dbReference type="RefSeq" id="WP_110319362.1">
    <property type="nucleotide sequence ID" value="NZ_QJJU01000027.1"/>
</dbReference>
<sequence length="341" mass="36200">MSEDFRIRRQDFNLSDEQVALQESFRAYFDKTVPASRVRAAEPDGFDKALWDELRERSVVAMALPESAGGDGAGLVEVAIVVEEAGRRAAPVPMADVLASARALARLDAGADLLARMRDRDAIVTIAPGDGDRRLVPSGGIAEAVLALSRHDLVLIADGPAHIEANLACAPVAWRRISDGAAVGSADDWAVIEREWHILTAAALVGLGQTALDLGVRYAKERTAFGVQIGSFQAVAHPLVDAANAVDAARRLVWRAAWFSDNEPESVGALALCALVAAGDAADKAGATAIHTQGGFGFTLESDVQLYYRRAKGWAALAGHRPTLLRRIAKLAPQSTEVGQL</sequence>
<keyword evidence="3" id="KW-0285">Flavoprotein</keyword>
<comment type="similarity">
    <text evidence="2">Belongs to the acyl-CoA dehydrogenase family.</text>
</comment>
<dbReference type="Pfam" id="PF02771">
    <property type="entry name" value="Acyl-CoA_dh_N"/>
    <property type="match status" value="1"/>
</dbReference>
<evidence type="ECO:0000313" key="8">
    <source>
        <dbReference type="EMBL" id="PXX01626.1"/>
    </source>
</evidence>
<dbReference type="AlphaFoldDB" id="A0A318H8I1"/>
<dbReference type="EMBL" id="QJJU01000027">
    <property type="protein sequence ID" value="PXX01626.1"/>
    <property type="molecule type" value="Genomic_DNA"/>
</dbReference>
<keyword evidence="5" id="KW-0560">Oxidoreductase</keyword>
<evidence type="ECO:0000256" key="4">
    <source>
        <dbReference type="ARBA" id="ARBA00022827"/>
    </source>
</evidence>
<name>A0A318H8I1_9MYCO</name>
<dbReference type="InterPro" id="IPR037069">
    <property type="entry name" value="AcylCoA_DH/ox_N_sf"/>
</dbReference>
<dbReference type="InterPro" id="IPR009075">
    <property type="entry name" value="AcylCo_DH/oxidase_C"/>
</dbReference>
<dbReference type="SUPFAM" id="SSF56645">
    <property type="entry name" value="Acyl-CoA dehydrogenase NM domain-like"/>
    <property type="match status" value="1"/>
</dbReference>
<dbReference type="PANTHER" id="PTHR43884:SF20">
    <property type="entry name" value="ACYL-COA DEHYDROGENASE FADE28"/>
    <property type="match status" value="1"/>
</dbReference>
<feature type="domain" description="Acyl-CoA dehydrogenase/oxidase N-terminal" evidence="7">
    <location>
        <begin position="15"/>
        <end position="94"/>
    </location>
</feature>
<evidence type="ECO:0000256" key="3">
    <source>
        <dbReference type="ARBA" id="ARBA00022630"/>
    </source>
</evidence>
<accession>A0A318H8I1</accession>
<reference evidence="8 9" key="2">
    <citation type="submission" date="2018-06" db="EMBL/GenBank/DDBJ databases">
        <title>Sequencing of bacterial isolates from soil warming experiment in Harvard Forest, Massachusetts, USA.</title>
        <authorList>
            <person name="Deangelis K.PhD."/>
        </authorList>
    </citation>
    <scope>NUCLEOTIDE SEQUENCE [LARGE SCALE GENOMIC DNA]</scope>
    <source>
        <strain evidence="8 9">GAS496</strain>
    </source>
</reference>
<dbReference type="InterPro" id="IPR009100">
    <property type="entry name" value="AcylCoA_DH/oxidase_NM_dom_sf"/>
</dbReference>
<dbReference type="PANTHER" id="PTHR43884">
    <property type="entry name" value="ACYL-COA DEHYDROGENASE"/>
    <property type="match status" value="1"/>
</dbReference>
<dbReference type="Gene3D" id="1.20.140.10">
    <property type="entry name" value="Butyryl-CoA Dehydrogenase, subunit A, domain 3"/>
    <property type="match status" value="1"/>
</dbReference>
<organism evidence="8 9">
    <name type="scientific">Mycolicibacterium moriokaense</name>
    <dbReference type="NCBI Taxonomy" id="39691"/>
    <lineage>
        <taxon>Bacteria</taxon>
        <taxon>Bacillati</taxon>
        <taxon>Actinomycetota</taxon>
        <taxon>Actinomycetes</taxon>
        <taxon>Mycobacteriales</taxon>
        <taxon>Mycobacteriaceae</taxon>
        <taxon>Mycolicibacterium</taxon>
    </lineage>
</organism>